<dbReference type="Gene3D" id="1.10.132.20">
    <property type="entry name" value="Ribosome-recycling factor"/>
    <property type="match status" value="1"/>
</dbReference>
<comment type="similarity">
    <text evidence="1">Belongs to the RRF family.</text>
</comment>
<proteinExistence type="inferred from homology"/>
<feature type="compositionally biased region" description="Basic and acidic residues" evidence="4">
    <location>
        <begin position="50"/>
        <end position="64"/>
    </location>
</feature>
<dbReference type="InterPro" id="IPR023584">
    <property type="entry name" value="Ribosome_recyc_fac_dom"/>
</dbReference>
<evidence type="ECO:0000256" key="2">
    <source>
        <dbReference type="ARBA" id="ARBA00022917"/>
    </source>
</evidence>
<keyword evidence="2" id="KW-0648">Protein biosynthesis</keyword>
<dbReference type="GO" id="GO:0043023">
    <property type="term" value="F:ribosomal large subunit binding"/>
    <property type="evidence" value="ECO:0007669"/>
    <property type="project" value="TreeGrafter"/>
</dbReference>
<dbReference type="PANTHER" id="PTHR20982">
    <property type="entry name" value="RIBOSOME RECYCLING FACTOR"/>
    <property type="match status" value="1"/>
</dbReference>
<dbReference type="InterPro" id="IPR036191">
    <property type="entry name" value="RRF_sf"/>
</dbReference>
<dbReference type="InterPro" id="IPR002661">
    <property type="entry name" value="Ribosome_recyc_fac"/>
</dbReference>
<reference evidence="6 7" key="1">
    <citation type="journal article" date="2015" name="Biotechnol. Biofuels">
        <title>Enhanced degradation of softwood versus hardwood by the white-rot fungus Pycnoporus coccineus.</title>
        <authorList>
            <person name="Couturier M."/>
            <person name="Navarro D."/>
            <person name="Chevret D."/>
            <person name="Henrissat B."/>
            <person name="Piumi F."/>
            <person name="Ruiz-Duenas F.J."/>
            <person name="Martinez A.T."/>
            <person name="Grigoriev I.V."/>
            <person name="Riley R."/>
            <person name="Lipzen A."/>
            <person name="Berrin J.G."/>
            <person name="Master E.R."/>
            <person name="Rosso M.N."/>
        </authorList>
    </citation>
    <scope>NUCLEOTIDE SEQUENCE [LARGE SCALE GENOMIC DNA]</scope>
    <source>
        <strain evidence="6 7">BRFM310</strain>
    </source>
</reference>
<gene>
    <name evidence="6" type="ORF">PYCCODRAFT_390649</name>
</gene>
<dbReference type="EMBL" id="KZ084087">
    <property type="protein sequence ID" value="OSD08172.1"/>
    <property type="molecule type" value="Genomic_DNA"/>
</dbReference>
<protein>
    <submittedName>
        <fullName evidence="6">Ribosome recycling factor</fullName>
    </submittedName>
</protein>
<sequence>MAATATLARLRLAAPTSLSLSHAQCSRFAARRTAAVASQQVRFYAKAAKKSKDKDKGKEDKGKEVPAAAKGSKGVSTDSLIPASQRIVSSEEYKKTEGKMQTVLEWFRKEVAGLETRATGRVTPALLSPVRVKVPGASDSRGVRLEEVATVGVKEGTTLIVTVFEEHTLKSVEQAIYEAKIPGATPQRLDNRTIKVPIPKPTVETRNALYTNATRLAEDARVQMRKHHQALLKKEDITKRSPEFATYQGLLDKLLADLDKILAHLKKTTG</sequence>
<feature type="region of interest" description="Disordered" evidence="4">
    <location>
        <begin position="47"/>
        <end position="77"/>
    </location>
</feature>
<evidence type="ECO:0000256" key="4">
    <source>
        <dbReference type="SAM" id="MobiDB-lite"/>
    </source>
</evidence>
<dbReference type="Gene3D" id="3.30.1360.40">
    <property type="match status" value="1"/>
</dbReference>
<feature type="domain" description="Ribosome recycling factor" evidence="5">
    <location>
        <begin position="115"/>
        <end position="235"/>
    </location>
</feature>
<dbReference type="OrthoDB" id="407355at2759"/>
<name>A0A1Y2J7G1_TRAC3</name>
<dbReference type="GO" id="GO:0005739">
    <property type="term" value="C:mitochondrion"/>
    <property type="evidence" value="ECO:0007669"/>
    <property type="project" value="TreeGrafter"/>
</dbReference>
<dbReference type="SUPFAM" id="SSF55194">
    <property type="entry name" value="Ribosome recycling factor, RRF"/>
    <property type="match status" value="1"/>
</dbReference>
<dbReference type="GO" id="GO:0006412">
    <property type="term" value="P:translation"/>
    <property type="evidence" value="ECO:0007669"/>
    <property type="project" value="UniProtKB-KW"/>
</dbReference>
<evidence type="ECO:0000313" key="7">
    <source>
        <dbReference type="Proteomes" id="UP000193067"/>
    </source>
</evidence>
<dbReference type="STRING" id="1353009.A0A1Y2J7G1"/>
<evidence type="ECO:0000259" key="5">
    <source>
        <dbReference type="Pfam" id="PF01765"/>
    </source>
</evidence>
<evidence type="ECO:0000256" key="1">
    <source>
        <dbReference type="ARBA" id="ARBA00005912"/>
    </source>
</evidence>
<dbReference type="AlphaFoldDB" id="A0A1Y2J7G1"/>
<dbReference type="Pfam" id="PF01765">
    <property type="entry name" value="RRF"/>
    <property type="match status" value="1"/>
</dbReference>
<accession>A0A1Y2J7G1</accession>
<evidence type="ECO:0000256" key="3">
    <source>
        <dbReference type="ARBA" id="ARBA00024909"/>
    </source>
</evidence>
<dbReference type="Proteomes" id="UP000193067">
    <property type="component" value="Unassembled WGS sequence"/>
</dbReference>
<keyword evidence="7" id="KW-1185">Reference proteome</keyword>
<comment type="function">
    <text evidence="3">Necessary for protein synthesis in mitochondria. Functions as a ribosome recycling factor in mitochondria.</text>
</comment>
<organism evidence="6 7">
    <name type="scientific">Trametes coccinea (strain BRFM310)</name>
    <name type="common">Pycnoporus coccineus</name>
    <dbReference type="NCBI Taxonomy" id="1353009"/>
    <lineage>
        <taxon>Eukaryota</taxon>
        <taxon>Fungi</taxon>
        <taxon>Dikarya</taxon>
        <taxon>Basidiomycota</taxon>
        <taxon>Agaricomycotina</taxon>
        <taxon>Agaricomycetes</taxon>
        <taxon>Polyporales</taxon>
        <taxon>Polyporaceae</taxon>
        <taxon>Trametes</taxon>
    </lineage>
</organism>
<dbReference type="PANTHER" id="PTHR20982:SF3">
    <property type="entry name" value="MITOCHONDRIAL RIBOSOME RECYCLING FACTOR PSEUDO 1"/>
    <property type="match status" value="1"/>
</dbReference>
<evidence type="ECO:0000313" key="6">
    <source>
        <dbReference type="EMBL" id="OSD08172.1"/>
    </source>
</evidence>